<gene>
    <name evidence="4" type="primary">PRX</name>
</gene>
<sequence>MRGDVSLPKVKSPEVDISLKGPDIEVGKVDLPDVDVSLPKGKLEGDFEGKLQGTESNEMPHIKMTDVYVSPPKGKIECPEREIKGEEGKTPHITLPSIEISLPKGKFEGPNVEGNGKATFKTPYMKMPSADISMPKEATDNPDTEMKGHIRGNFRLPNVRMPNVEISLPKGKDAPEMEIEGKFKMPKVDIALPERKYSPEGPGIDINKDLKLPKSAIDTKGPQIVTELDKEFHRGEGRKAKSKGELPRSDLSTAGTCVKVEEPKGKGKNIRIGMQKRKKYDDVTVDGKPRGKDPINNSAAVLTLPKTDLKSGEEDQSAPSQEIKVPRIPDIDFDIGTSQDEEDDKTEKDKKVYIPKFGVPLPSLASPERRANVYGSEVQYEGPKMPKVKKAVFVMVNPDEADEPAKSTSIQKEEKLDEKKIEEVKVKMPKIKMKPNFGKSKEKSSTACAEMCLNPKEKSNEETIKMPKVSFPSDVSGSYDFAPKDDGSESSFNGESEATPYKGSKDDRGAISGKIKLPKVEFSSPYSKMAAGAEKAEMKDRKGKDSSTMGDVKGLHTKPAQMIHTSDTVESSKYVVSSHARTEMLDRDSSESPVSFSTEISSTRIQTRKEAAIREVGAEEKESSWFKVPKITLKPHTSGFLQITPEGSPQAQRRGEIAGDTDISGSFCLHSTGLDCSTQSEEHHVSSTEEGTVTMVTKTTRITHLVTSETGESTTCQVSDV</sequence>
<dbReference type="InterPro" id="IPR052082">
    <property type="entry name" value="Myelin_sheath_structural"/>
</dbReference>
<dbReference type="EMBL" id="HAED01001789">
    <property type="protein sequence ID" value="SBQ87634.1"/>
    <property type="molecule type" value="Transcribed_RNA"/>
</dbReference>
<feature type="compositionally biased region" description="Basic and acidic residues" evidence="3">
    <location>
        <begin position="534"/>
        <end position="545"/>
    </location>
</feature>
<dbReference type="GO" id="GO:0005634">
    <property type="term" value="C:nucleus"/>
    <property type="evidence" value="ECO:0007669"/>
    <property type="project" value="UniProtKB-SubCell"/>
</dbReference>
<feature type="region of interest" description="Disordered" evidence="3">
    <location>
        <begin position="456"/>
        <end position="569"/>
    </location>
</feature>
<accession>A0A1A8HQY9</accession>
<evidence type="ECO:0000256" key="2">
    <source>
        <dbReference type="ARBA" id="ARBA00023242"/>
    </source>
</evidence>
<dbReference type="PANTHER" id="PTHR23348:SF42">
    <property type="entry name" value="PERIAXIN"/>
    <property type="match status" value="1"/>
</dbReference>
<evidence type="ECO:0000313" key="4">
    <source>
        <dbReference type="EMBL" id="SBQ87634.1"/>
    </source>
</evidence>
<name>A0A1A8HQY9_NOTKU</name>
<feature type="region of interest" description="Disordered" evidence="3">
    <location>
        <begin position="217"/>
        <end position="351"/>
    </location>
</feature>
<organism evidence="4">
    <name type="scientific">Nothobranchius kuhntae</name>
    <name type="common">Beira killifish</name>
    <dbReference type="NCBI Taxonomy" id="321403"/>
    <lineage>
        <taxon>Eukaryota</taxon>
        <taxon>Metazoa</taxon>
        <taxon>Chordata</taxon>
        <taxon>Craniata</taxon>
        <taxon>Vertebrata</taxon>
        <taxon>Euteleostomi</taxon>
        <taxon>Actinopterygii</taxon>
        <taxon>Neopterygii</taxon>
        <taxon>Teleostei</taxon>
        <taxon>Neoteleostei</taxon>
        <taxon>Acanthomorphata</taxon>
        <taxon>Ovalentaria</taxon>
        <taxon>Atherinomorphae</taxon>
        <taxon>Cyprinodontiformes</taxon>
        <taxon>Nothobranchiidae</taxon>
        <taxon>Nothobranchius</taxon>
    </lineage>
</organism>
<evidence type="ECO:0000256" key="3">
    <source>
        <dbReference type="SAM" id="MobiDB-lite"/>
    </source>
</evidence>
<feature type="compositionally biased region" description="Basic and acidic residues" evidence="3">
    <location>
        <begin position="456"/>
        <end position="465"/>
    </location>
</feature>
<reference evidence="4" key="2">
    <citation type="submission" date="2016-06" db="EMBL/GenBank/DDBJ databases">
        <title>The genome of a short-lived fish provides insights into sex chromosome evolution and the genetic control of aging.</title>
        <authorList>
            <person name="Reichwald K."/>
            <person name="Felder M."/>
            <person name="Petzold A."/>
            <person name="Koch P."/>
            <person name="Groth M."/>
            <person name="Platzer M."/>
        </authorList>
    </citation>
    <scope>NUCLEOTIDE SEQUENCE</scope>
    <source>
        <tissue evidence="4">Brain</tissue>
    </source>
</reference>
<keyword evidence="2" id="KW-0539">Nucleus</keyword>
<dbReference type="PANTHER" id="PTHR23348">
    <property type="entry name" value="PERIAXIN/AHNAK"/>
    <property type="match status" value="1"/>
</dbReference>
<feature type="compositionally biased region" description="Basic and acidic residues" evidence="3">
    <location>
        <begin position="279"/>
        <end position="293"/>
    </location>
</feature>
<dbReference type="GO" id="GO:0043484">
    <property type="term" value="P:regulation of RNA splicing"/>
    <property type="evidence" value="ECO:0007669"/>
    <property type="project" value="TreeGrafter"/>
</dbReference>
<protein>
    <submittedName>
        <fullName evidence="4">Periaxin</fullName>
    </submittedName>
</protein>
<feature type="compositionally biased region" description="Polar residues" evidence="3">
    <location>
        <begin position="591"/>
        <end position="601"/>
    </location>
</feature>
<dbReference type="GO" id="GO:0005737">
    <property type="term" value="C:cytoplasm"/>
    <property type="evidence" value="ECO:0007669"/>
    <property type="project" value="TreeGrafter"/>
</dbReference>
<dbReference type="GO" id="GO:0032287">
    <property type="term" value="P:peripheral nervous system myelin maintenance"/>
    <property type="evidence" value="ECO:0007669"/>
    <property type="project" value="TreeGrafter"/>
</dbReference>
<feature type="compositionally biased region" description="Basic and acidic residues" evidence="3">
    <location>
        <begin position="227"/>
        <end position="248"/>
    </location>
</feature>
<comment type="subcellular location">
    <subcellularLocation>
        <location evidence="1">Nucleus</location>
    </subcellularLocation>
</comment>
<feature type="region of interest" description="Disordered" evidence="3">
    <location>
        <begin position="582"/>
        <end position="601"/>
    </location>
</feature>
<dbReference type="AlphaFoldDB" id="A0A1A8HQY9"/>
<evidence type="ECO:0000256" key="1">
    <source>
        <dbReference type="ARBA" id="ARBA00004123"/>
    </source>
</evidence>
<proteinExistence type="predicted"/>
<feature type="region of interest" description="Disordered" evidence="3">
    <location>
        <begin position="102"/>
        <end position="123"/>
    </location>
</feature>
<reference evidence="4" key="1">
    <citation type="submission" date="2016-05" db="EMBL/GenBank/DDBJ databases">
        <authorList>
            <person name="Lavstsen T."/>
            <person name="Jespersen J.S."/>
        </authorList>
    </citation>
    <scope>NUCLEOTIDE SEQUENCE</scope>
    <source>
        <tissue evidence="4">Brain</tissue>
    </source>
</reference>
<feature type="compositionally biased region" description="Basic residues" evidence="3">
    <location>
        <begin position="266"/>
        <end position="278"/>
    </location>
</feature>